<proteinExistence type="predicted"/>
<dbReference type="InterPro" id="IPR035093">
    <property type="entry name" value="RelE/ParE_toxin_dom_sf"/>
</dbReference>
<protein>
    <submittedName>
        <fullName evidence="2">Type II toxin-antitoxin system RelE/ParE family toxin</fullName>
    </submittedName>
</protein>
<dbReference type="Gene3D" id="3.30.2310.20">
    <property type="entry name" value="RelE-like"/>
    <property type="match status" value="1"/>
</dbReference>
<dbReference type="Pfam" id="PF05016">
    <property type="entry name" value="ParE_toxin"/>
    <property type="match status" value="1"/>
</dbReference>
<evidence type="ECO:0000256" key="1">
    <source>
        <dbReference type="ARBA" id="ARBA00022649"/>
    </source>
</evidence>
<gene>
    <name evidence="2" type="ORF">FNW17_03330</name>
</gene>
<dbReference type="InterPro" id="IPR007712">
    <property type="entry name" value="RelE/ParE_toxin"/>
</dbReference>
<sequence>MMSKFKIIWSSESKKDLKKIKNNVSKSKLINISIAPKQIIFGEQFQIDDYRKDCRRIIVGNYKILYQFKNNEIRIVKIFNSLHDPIKSLL</sequence>
<accession>A0A553CQJ6</accession>
<keyword evidence="3" id="KW-1185">Reference proteome</keyword>
<dbReference type="OrthoDB" id="981785at2"/>
<dbReference type="SUPFAM" id="SSF143011">
    <property type="entry name" value="RelE-like"/>
    <property type="match status" value="1"/>
</dbReference>
<evidence type="ECO:0000313" key="3">
    <source>
        <dbReference type="Proteomes" id="UP000318585"/>
    </source>
</evidence>
<evidence type="ECO:0000313" key="2">
    <source>
        <dbReference type="EMBL" id="TRX22813.1"/>
    </source>
</evidence>
<dbReference type="EMBL" id="VJZR01000002">
    <property type="protein sequence ID" value="TRX22813.1"/>
    <property type="molecule type" value="Genomic_DNA"/>
</dbReference>
<dbReference type="Proteomes" id="UP000318585">
    <property type="component" value="Unassembled WGS sequence"/>
</dbReference>
<reference evidence="2 3" key="1">
    <citation type="submission" date="2019-07" db="EMBL/GenBank/DDBJ databases">
        <title>Novel species of Flavobacterium.</title>
        <authorList>
            <person name="Liu Q."/>
            <person name="Xin Y.-H."/>
        </authorList>
    </citation>
    <scope>NUCLEOTIDE SEQUENCE [LARGE SCALE GENOMIC DNA]</scope>
    <source>
        <strain evidence="2 3">LB3P56</strain>
    </source>
</reference>
<keyword evidence="1" id="KW-1277">Toxin-antitoxin system</keyword>
<dbReference type="AlphaFoldDB" id="A0A553CQJ6"/>
<name>A0A553CQJ6_9FLAO</name>
<organism evidence="2 3">
    <name type="scientific">Flavobacterium franklandianum</name>
    <dbReference type="NCBI Taxonomy" id="2594430"/>
    <lineage>
        <taxon>Bacteria</taxon>
        <taxon>Pseudomonadati</taxon>
        <taxon>Bacteroidota</taxon>
        <taxon>Flavobacteriia</taxon>
        <taxon>Flavobacteriales</taxon>
        <taxon>Flavobacteriaceae</taxon>
        <taxon>Flavobacterium</taxon>
    </lineage>
</organism>
<comment type="caution">
    <text evidence="2">The sequence shown here is derived from an EMBL/GenBank/DDBJ whole genome shotgun (WGS) entry which is preliminary data.</text>
</comment>